<dbReference type="PROSITE" id="PS50035">
    <property type="entry name" value="PLD"/>
    <property type="match status" value="2"/>
</dbReference>
<dbReference type="OrthoDB" id="5520578at2"/>
<dbReference type="RefSeq" id="WP_159397026.1">
    <property type="nucleotide sequence ID" value="NZ_CP012673.1"/>
</dbReference>
<dbReference type="AlphaFoldDB" id="A0A2L0ESL5"/>
<dbReference type="SMART" id="SM00155">
    <property type="entry name" value="PLDc"/>
    <property type="match status" value="2"/>
</dbReference>
<feature type="domain" description="PLD phosphodiesterase" evidence="1">
    <location>
        <begin position="153"/>
        <end position="180"/>
    </location>
</feature>
<dbReference type="InterPro" id="IPR025202">
    <property type="entry name" value="PLD-like_dom"/>
</dbReference>
<dbReference type="GO" id="GO:0030572">
    <property type="term" value="F:phosphatidyltransferase activity"/>
    <property type="evidence" value="ECO:0007669"/>
    <property type="project" value="UniProtKB-ARBA"/>
</dbReference>
<protein>
    <recommendedName>
        <fullName evidence="1">PLD phosphodiesterase domain-containing protein</fullName>
    </recommendedName>
</protein>
<dbReference type="InterPro" id="IPR001736">
    <property type="entry name" value="PLipase_D/transphosphatidylase"/>
</dbReference>
<sequence>MIDATRTVALGPERLAGMFFVPGAPVLPPWIEPDPLPGPSAAGPIVHLATTGPDLNAPLRAALLDLIDRAEEKVFLASFLFADRAVTEALARKAERLRGGVYVLTALDRSFPMDVGEPEDDEPGKREQIDRNRRLQHFENLRTLAKAGAWLRSAADLHAKLCVVDDRVAFVTSANATDVAYQKNPENGLLVREPTLARELGRAFAQVFLHRFTHQSPPAADLDVKKLHPDPGPPWRPMVFRRPDTVVATIGRDESSLLYATLKLIDSARRELILTAFSAVDLREHPVGLALRAAVARGVRILAVFPPDNRRSDRRETGAWLFGDAPHGAVTVAGCPRTHAKAMIADESHTLVWTGNLDGRHGYQDGFEVGLATSRPDVASAVRDYVIVLALAASHRAVFNPTLDTLADAYGAPSPLAGDWTVVLPPGSLWSPAALVELLRSVPVTFTRRSSELVVRIGESAELIASVDVQRRTLRVERSSDRPSNGAPFDGYLRGCRLTVTGGGREMARPEKRRIGRRGRG</sequence>
<dbReference type="EMBL" id="CP012673">
    <property type="protein sequence ID" value="AUX42252.1"/>
    <property type="molecule type" value="Genomic_DNA"/>
</dbReference>
<reference evidence="2 3" key="1">
    <citation type="submission" date="2015-09" db="EMBL/GenBank/DDBJ databases">
        <title>Sorangium comparison.</title>
        <authorList>
            <person name="Zaburannyi N."/>
            <person name="Bunk B."/>
            <person name="Overmann J."/>
            <person name="Mueller R."/>
        </authorList>
    </citation>
    <scope>NUCLEOTIDE SEQUENCE [LARGE SCALE GENOMIC DNA]</scope>
    <source>
        <strain evidence="2 3">So ce26</strain>
    </source>
</reference>
<dbReference type="Pfam" id="PF13091">
    <property type="entry name" value="PLDc_2"/>
    <property type="match status" value="1"/>
</dbReference>
<accession>A0A2L0ESL5</accession>
<dbReference type="PANTHER" id="PTHR21248:SF22">
    <property type="entry name" value="PHOSPHOLIPASE D"/>
    <property type="match status" value="1"/>
</dbReference>
<name>A0A2L0ESL5_SORCE</name>
<dbReference type="Gene3D" id="3.30.870.10">
    <property type="entry name" value="Endonuclease Chain A"/>
    <property type="match status" value="2"/>
</dbReference>
<proteinExistence type="predicted"/>
<organism evidence="2 3">
    <name type="scientific">Sorangium cellulosum</name>
    <name type="common">Polyangium cellulosum</name>
    <dbReference type="NCBI Taxonomy" id="56"/>
    <lineage>
        <taxon>Bacteria</taxon>
        <taxon>Pseudomonadati</taxon>
        <taxon>Myxococcota</taxon>
        <taxon>Polyangia</taxon>
        <taxon>Polyangiales</taxon>
        <taxon>Polyangiaceae</taxon>
        <taxon>Sorangium</taxon>
    </lineage>
</organism>
<evidence type="ECO:0000313" key="3">
    <source>
        <dbReference type="Proteomes" id="UP000238348"/>
    </source>
</evidence>
<dbReference type="SUPFAM" id="SSF56024">
    <property type="entry name" value="Phospholipase D/nuclease"/>
    <property type="match status" value="2"/>
</dbReference>
<dbReference type="GO" id="GO:0032049">
    <property type="term" value="P:cardiolipin biosynthetic process"/>
    <property type="evidence" value="ECO:0007669"/>
    <property type="project" value="UniProtKB-ARBA"/>
</dbReference>
<evidence type="ECO:0000259" key="1">
    <source>
        <dbReference type="PROSITE" id="PS50035"/>
    </source>
</evidence>
<dbReference type="PANTHER" id="PTHR21248">
    <property type="entry name" value="CARDIOLIPIN SYNTHASE"/>
    <property type="match status" value="1"/>
</dbReference>
<dbReference type="Proteomes" id="UP000238348">
    <property type="component" value="Chromosome"/>
</dbReference>
<gene>
    <name evidence="2" type="ORF">SOCE26_036810</name>
</gene>
<feature type="domain" description="PLD phosphodiesterase" evidence="1">
    <location>
        <begin position="339"/>
        <end position="361"/>
    </location>
</feature>
<evidence type="ECO:0000313" key="2">
    <source>
        <dbReference type="EMBL" id="AUX42252.1"/>
    </source>
</evidence>